<dbReference type="EMBL" id="LGVG01000049">
    <property type="protein sequence ID" value="KNE24377.1"/>
    <property type="molecule type" value="Genomic_DNA"/>
</dbReference>
<dbReference type="AlphaFoldDB" id="A0AAW3HZ39"/>
<evidence type="ECO:0000256" key="2">
    <source>
        <dbReference type="ARBA" id="ARBA00010961"/>
    </source>
</evidence>
<sequence length="91" mass="9696">MARNPKSTRQSSTSALPASAEQLLDELVTGPMTAEAVQDTFMLLKKALIERALGAELGRHLGYPAGGERPEDTTNQRNGKSSKTVLTDDGP</sequence>
<name>A0AAW3HZ39_9BURK</name>
<keyword evidence="4" id="KW-0238">DNA-binding</keyword>
<evidence type="ECO:0000256" key="5">
    <source>
        <dbReference type="ARBA" id="ARBA00023172"/>
    </source>
</evidence>
<reference evidence="7 8" key="1">
    <citation type="submission" date="2015-07" db="EMBL/GenBank/DDBJ databases">
        <title>Draft genome of Achromobacter spanius.</title>
        <authorList>
            <person name="Wang X."/>
        </authorList>
    </citation>
    <scope>NUCLEOTIDE SEQUENCE [LARGE SCALE GENOMIC DNA]</scope>
    <source>
        <strain evidence="7 8">CGMCC9173</strain>
    </source>
</reference>
<feature type="region of interest" description="Disordered" evidence="6">
    <location>
        <begin position="60"/>
        <end position="91"/>
    </location>
</feature>
<dbReference type="Proteomes" id="UP000037511">
    <property type="component" value="Unassembled WGS sequence"/>
</dbReference>
<dbReference type="InterPro" id="IPR001207">
    <property type="entry name" value="Transposase_mutator"/>
</dbReference>
<feature type="compositionally biased region" description="Polar residues" evidence="6">
    <location>
        <begin position="75"/>
        <end position="85"/>
    </location>
</feature>
<dbReference type="Pfam" id="PF00872">
    <property type="entry name" value="Transposase_mut"/>
    <property type="match status" value="1"/>
</dbReference>
<keyword evidence="3" id="KW-0815">Transposition</keyword>
<keyword evidence="5" id="KW-0233">DNA recombination</keyword>
<proteinExistence type="inferred from homology"/>
<evidence type="ECO:0000256" key="1">
    <source>
        <dbReference type="ARBA" id="ARBA00002190"/>
    </source>
</evidence>
<gene>
    <name evidence="7" type="ORF">AFM18_25425</name>
</gene>
<comment type="function">
    <text evidence="1">Required for the transposition of the insertion element.</text>
</comment>
<dbReference type="GO" id="GO:0004803">
    <property type="term" value="F:transposase activity"/>
    <property type="evidence" value="ECO:0007669"/>
    <property type="project" value="InterPro"/>
</dbReference>
<dbReference type="RefSeq" id="WP_198158230.1">
    <property type="nucleotide sequence ID" value="NZ_LGVG01000049.1"/>
</dbReference>
<evidence type="ECO:0000256" key="4">
    <source>
        <dbReference type="ARBA" id="ARBA00023125"/>
    </source>
</evidence>
<evidence type="ECO:0000313" key="8">
    <source>
        <dbReference type="Proteomes" id="UP000037511"/>
    </source>
</evidence>
<comment type="caution">
    <text evidence="7">The sequence shown here is derived from an EMBL/GenBank/DDBJ whole genome shotgun (WGS) entry which is preliminary data.</text>
</comment>
<feature type="non-terminal residue" evidence="7">
    <location>
        <position position="91"/>
    </location>
</feature>
<comment type="similarity">
    <text evidence="2">Belongs to the transposase mutator family.</text>
</comment>
<dbReference type="GO" id="GO:0003677">
    <property type="term" value="F:DNA binding"/>
    <property type="evidence" value="ECO:0007669"/>
    <property type="project" value="UniProtKB-KW"/>
</dbReference>
<evidence type="ECO:0000256" key="6">
    <source>
        <dbReference type="SAM" id="MobiDB-lite"/>
    </source>
</evidence>
<protein>
    <submittedName>
        <fullName evidence="7">Transposase</fullName>
    </submittedName>
</protein>
<evidence type="ECO:0000313" key="7">
    <source>
        <dbReference type="EMBL" id="KNE24377.1"/>
    </source>
</evidence>
<dbReference type="GO" id="GO:0006313">
    <property type="term" value="P:DNA transposition"/>
    <property type="evidence" value="ECO:0007669"/>
    <property type="project" value="InterPro"/>
</dbReference>
<evidence type="ECO:0000256" key="3">
    <source>
        <dbReference type="ARBA" id="ARBA00022578"/>
    </source>
</evidence>
<accession>A0AAW3HZ39</accession>
<organism evidence="7 8">
    <name type="scientific">Achromobacter spanius</name>
    <dbReference type="NCBI Taxonomy" id="217203"/>
    <lineage>
        <taxon>Bacteria</taxon>
        <taxon>Pseudomonadati</taxon>
        <taxon>Pseudomonadota</taxon>
        <taxon>Betaproteobacteria</taxon>
        <taxon>Burkholderiales</taxon>
        <taxon>Alcaligenaceae</taxon>
        <taxon>Achromobacter</taxon>
    </lineage>
</organism>